<comment type="caution">
    <text evidence="1">The sequence shown here is derived from an EMBL/GenBank/DDBJ whole genome shotgun (WGS) entry which is preliminary data.</text>
</comment>
<dbReference type="EMBL" id="MVBN01000008">
    <property type="protein sequence ID" value="OOK68433.1"/>
    <property type="molecule type" value="Genomic_DNA"/>
</dbReference>
<protein>
    <submittedName>
        <fullName evidence="1">Oxidoreductase domain protein</fullName>
    </submittedName>
</protein>
<sequence length="44" mass="4653">MKRMANDLIAAVPDLSGKLAVVTGANSGLGFGWPDGCRRPAPRW</sequence>
<accession>A0A1V3WN96</accession>
<reference evidence="1 2" key="1">
    <citation type="submission" date="2017-02" db="EMBL/GenBank/DDBJ databases">
        <title>Complete genome sequences of Mycobacterium kansasii strains isolated from rhesus macaques.</title>
        <authorList>
            <person name="Panda A."/>
            <person name="Nagaraj S."/>
            <person name="Zhao X."/>
            <person name="Tettelin H."/>
            <person name="Detolla L.J."/>
        </authorList>
    </citation>
    <scope>NUCLEOTIDE SEQUENCE [LARGE SCALE GENOMIC DNA]</scope>
    <source>
        <strain evidence="1 2">11-3469</strain>
    </source>
</reference>
<organism evidence="1 2">
    <name type="scientific">Mycobacterium kansasii</name>
    <dbReference type="NCBI Taxonomy" id="1768"/>
    <lineage>
        <taxon>Bacteria</taxon>
        <taxon>Bacillati</taxon>
        <taxon>Actinomycetota</taxon>
        <taxon>Actinomycetes</taxon>
        <taxon>Mycobacteriales</taxon>
        <taxon>Mycobacteriaceae</taxon>
        <taxon>Mycobacterium</taxon>
    </lineage>
</organism>
<dbReference type="AlphaFoldDB" id="A0A1V3WN96"/>
<name>A0A1V3WN96_MYCKA</name>
<dbReference type="Proteomes" id="UP000188532">
    <property type="component" value="Unassembled WGS sequence"/>
</dbReference>
<proteinExistence type="predicted"/>
<evidence type="ECO:0000313" key="1">
    <source>
        <dbReference type="EMBL" id="OOK68433.1"/>
    </source>
</evidence>
<gene>
    <name evidence="1" type="ORF">BZL29_6814</name>
</gene>
<evidence type="ECO:0000313" key="2">
    <source>
        <dbReference type="Proteomes" id="UP000188532"/>
    </source>
</evidence>